<dbReference type="AlphaFoldDB" id="A0A1G2SE20"/>
<comment type="caution">
    <text evidence="5">The sequence shown here is derived from an EMBL/GenBank/DDBJ whole genome shotgun (WGS) entry which is preliminary data.</text>
</comment>
<dbReference type="Pfam" id="PF00534">
    <property type="entry name" value="Glycos_transf_1"/>
    <property type="match status" value="1"/>
</dbReference>
<keyword evidence="3" id="KW-0808">Transferase</keyword>
<dbReference type="Proteomes" id="UP000178817">
    <property type="component" value="Unassembled WGS sequence"/>
</dbReference>
<dbReference type="Gene3D" id="3.40.50.2000">
    <property type="entry name" value="Glycogen Phosphorylase B"/>
    <property type="match status" value="2"/>
</dbReference>
<dbReference type="CDD" id="cd03801">
    <property type="entry name" value="GT4_PimA-like"/>
    <property type="match status" value="1"/>
</dbReference>
<dbReference type="STRING" id="1802726.A3B07_01035"/>
<comment type="similarity">
    <text evidence="1">Belongs to the glycosyltransferase group 1 family. Glycosyltransferase 4 subfamily.</text>
</comment>
<name>A0A1G2SE20_9BACT</name>
<evidence type="ECO:0000259" key="4">
    <source>
        <dbReference type="Pfam" id="PF00534"/>
    </source>
</evidence>
<proteinExistence type="inferred from homology"/>
<reference evidence="5 6" key="1">
    <citation type="journal article" date="2016" name="Nat. Commun.">
        <title>Thousands of microbial genomes shed light on interconnected biogeochemical processes in an aquifer system.</title>
        <authorList>
            <person name="Anantharaman K."/>
            <person name="Brown C.T."/>
            <person name="Hug L.A."/>
            <person name="Sharon I."/>
            <person name="Castelle C.J."/>
            <person name="Probst A.J."/>
            <person name="Thomas B.C."/>
            <person name="Singh A."/>
            <person name="Wilkins M.J."/>
            <person name="Karaoz U."/>
            <person name="Brodie E.L."/>
            <person name="Williams K.H."/>
            <person name="Hubbard S.S."/>
            <person name="Banfield J.F."/>
        </authorList>
    </citation>
    <scope>NUCLEOTIDE SEQUENCE [LARGE SCALE GENOMIC DNA]</scope>
</reference>
<evidence type="ECO:0000256" key="2">
    <source>
        <dbReference type="ARBA" id="ARBA00022676"/>
    </source>
</evidence>
<accession>A0A1G2SE20</accession>
<gene>
    <name evidence="5" type="ORF">A3B07_01035</name>
</gene>
<evidence type="ECO:0000256" key="1">
    <source>
        <dbReference type="ARBA" id="ARBA00009481"/>
    </source>
</evidence>
<dbReference type="InterPro" id="IPR001296">
    <property type="entry name" value="Glyco_trans_1"/>
</dbReference>
<evidence type="ECO:0000313" key="5">
    <source>
        <dbReference type="EMBL" id="OHA82691.1"/>
    </source>
</evidence>
<sequence length="406" mass="46165">MAQKRVLIFALAYYPDAVGGAEVALKEITDRIASEEIVFDMVTIRFNSLLPAYERIGNVNIYRVGFTKAGPSISDLGKFPLVINKYLFPFMGFLKARSLHRKNAYDGIWAMMANHAGFAALFFKMWYPNVRFLLTLQEGDPIEYIKHRVRFVSPLFKRIFERANFVQSISTYLANFARSMGYNGDLEVVPNAVNISHFSKEYSTEELYILRRKLGKKEGDIFLITTSRMVRKNAIDVIIRSLTLLDAHVKFLILGIGPDEEMLRELARSQGVADRIQFLGQILHTEMPKYLKVSDIFIRPSRSEGLGNSFLEAMAAGLPVIATPVGGIPDFLFDPDANPDHEPTGLFASVDDPASIARQVNRLLNDNVLRMKLFTNGRTLVIEKYDWDLVARSMRERVFEKLFATR</sequence>
<dbReference type="GO" id="GO:0016757">
    <property type="term" value="F:glycosyltransferase activity"/>
    <property type="evidence" value="ECO:0007669"/>
    <property type="project" value="UniProtKB-KW"/>
</dbReference>
<dbReference type="SUPFAM" id="SSF53756">
    <property type="entry name" value="UDP-Glycosyltransferase/glycogen phosphorylase"/>
    <property type="match status" value="1"/>
</dbReference>
<organism evidence="5 6">
    <name type="scientific">Candidatus Yonathbacteria bacterium RIFCSPLOWO2_01_FULL_43_27</name>
    <dbReference type="NCBI Taxonomy" id="1802726"/>
    <lineage>
        <taxon>Bacteria</taxon>
        <taxon>Candidatus Yonathiibacteriota</taxon>
    </lineage>
</organism>
<evidence type="ECO:0000256" key="3">
    <source>
        <dbReference type="ARBA" id="ARBA00022679"/>
    </source>
</evidence>
<dbReference type="EMBL" id="MHUV01000004">
    <property type="protein sequence ID" value="OHA82691.1"/>
    <property type="molecule type" value="Genomic_DNA"/>
</dbReference>
<keyword evidence="2" id="KW-0328">Glycosyltransferase</keyword>
<feature type="domain" description="Glycosyl transferase family 1" evidence="4">
    <location>
        <begin position="211"/>
        <end position="378"/>
    </location>
</feature>
<evidence type="ECO:0000313" key="6">
    <source>
        <dbReference type="Proteomes" id="UP000178817"/>
    </source>
</evidence>
<dbReference type="PANTHER" id="PTHR12526:SF640">
    <property type="entry name" value="COLANIC ACID BIOSYNTHESIS GLYCOSYLTRANSFERASE WCAL-RELATED"/>
    <property type="match status" value="1"/>
</dbReference>
<protein>
    <recommendedName>
        <fullName evidence="4">Glycosyl transferase family 1 domain-containing protein</fullName>
    </recommendedName>
</protein>
<dbReference type="PANTHER" id="PTHR12526">
    <property type="entry name" value="GLYCOSYLTRANSFERASE"/>
    <property type="match status" value="1"/>
</dbReference>